<proteinExistence type="predicted"/>
<keyword evidence="2" id="KW-1185">Reference proteome</keyword>
<name>A0AAV0XR01_9HEMI</name>
<dbReference type="AlphaFoldDB" id="A0AAV0XR01"/>
<protein>
    <submittedName>
        <fullName evidence="1">Uncharacterized protein</fullName>
    </submittedName>
</protein>
<gene>
    <name evidence="1" type="ORF">MEUPH1_LOCUS24980</name>
</gene>
<evidence type="ECO:0000313" key="1">
    <source>
        <dbReference type="EMBL" id="CAI6370905.1"/>
    </source>
</evidence>
<organism evidence="1 2">
    <name type="scientific">Macrosiphum euphorbiae</name>
    <name type="common">potato aphid</name>
    <dbReference type="NCBI Taxonomy" id="13131"/>
    <lineage>
        <taxon>Eukaryota</taxon>
        <taxon>Metazoa</taxon>
        <taxon>Ecdysozoa</taxon>
        <taxon>Arthropoda</taxon>
        <taxon>Hexapoda</taxon>
        <taxon>Insecta</taxon>
        <taxon>Pterygota</taxon>
        <taxon>Neoptera</taxon>
        <taxon>Paraneoptera</taxon>
        <taxon>Hemiptera</taxon>
        <taxon>Sternorrhyncha</taxon>
        <taxon>Aphidomorpha</taxon>
        <taxon>Aphidoidea</taxon>
        <taxon>Aphididae</taxon>
        <taxon>Macrosiphini</taxon>
        <taxon>Macrosiphum</taxon>
    </lineage>
</organism>
<dbReference type="Proteomes" id="UP001160148">
    <property type="component" value="Unassembled WGS sequence"/>
</dbReference>
<evidence type="ECO:0000313" key="2">
    <source>
        <dbReference type="Proteomes" id="UP001160148"/>
    </source>
</evidence>
<dbReference type="EMBL" id="CARXXK010000627">
    <property type="protein sequence ID" value="CAI6370905.1"/>
    <property type="molecule type" value="Genomic_DNA"/>
</dbReference>
<sequence>MSSMSLIPVQILLSKISKLRFKFHYSSKLCRLLKEAQQKHNLPQIVMPASCVTRWWTSLPALQFIRYQQEALFDVLYKFKSNSIKYLPNCNEQKIIRVICNLYEPLNP</sequence>
<reference evidence="1 2" key="1">
    <citation type="submission" date="2023-01" db="EMBL/GenBank/DDBJ databases">
        <authorList>
            <person name="Whitehead M."/>
        </authorList>
    </citation>
    <scope>NUCLEOTIDE SEQUENCE [LARGE SCALE GENOMIC DNA]</scope>
</reference>
<comment type="caution">
    <text evidence="1">The sequence shown here is derived from an EMBL/GenBank/DDBJ whole genome shotgun (WGS) entry which is preliminary data.</text>
</comment>
<accession>A0AAV0XR01</accession>